<dbReference type="InterPro" id="IPR001867">
    <property type="entry name" value="OmpR/PhoB-type_DNA-bd"/>
</dbReference>
<gene>
    <name evidence="5" type="ORF">JMA39_05020</name>
</gene>
<feature type="DNA-binding region" description="OmpR/PhoB-type" evidence="2">
    <location>
        <begin position="1"/>
        <end position="98"/>
    </location>
</feature>
<dbReference type="InterPro" id="IPR016032">
    <property type="entry name" value="Sig_transdc_resp-reg_C-effctor"/>
</dbReference>
<evidence type="ECO:0000313" key="6">
    <source>
        <dbReference type="Proteomes" id="UP000604898"/>
    </source>
</evidence>
<reference evidence="5 6" key="1">
    <citation type="submission" date="2021-01" db="EMBL/GenBank/DDBJ databases">
        <title>Genome sequence of Shewanella schlegeliana JCM 11561.</title>
        <authorList>
            <person name="Zhang H."/>
            <person name="Li C."/>
        </authorList>
    </citation>
    <scope>NUCLEOTIDE SEQUENCE [LARGE SCALE GENOMIC DNA]</scope>
    <source>
        <strain evidence="5 6">JCM 11561</strain>
    </source>
</reference>
<dbReference type="RefSeq" id="WP_202720722.1">
    <property type="nucleotide sequence ID" value="NZ_BPEX01000001.1"/>
</dbReference>
<evidence type="ECO:0000256" key="2">
    <source>
        <dbReference type="PROSITE-ProRule" id="PRU01091"/>
    </source>
</evidence>
<evidence type="ECO:0000256" key="1">
    <source>
        <dbReference type="ARBA" id="ARBA00023125"/>
    </source>
</evidence>
<dbReference type="Pfam" id="PF00486">
    <property type="entry name" value="Trans_reg_C"/>
    <property type="match status" value="1"/>
</dbReference>
<dbReference type="SUPFAM" id="SSF46894">
    <property type="entry name" value="C-terminal effector domain of the bipartite response regulators"/>
    <property type="match status" value="1"/>
</dbReference>
<dbReference type="CDD" id="cd00156">
    <property type="entry name" value="REC"/>
    <property type="match status" value="1"/>
</dbReference>
<dbReference type="EMBL" id="JAESVD010000002">
    <property type="protein sequence ID" value="MBL4912501.1"/>
    <property type="molecule type" value="Genomic_DNA"/>
</dbReference>
<comment type="caution">
    <text evidence="5">The sequence shown here is derived from an EMBL/GenBank/DDBJ whole genome shotgun (WGS) entry which is preliminary data.</text>
</comment>
<sequence length="328" mass="36946">MKLTFSEFSIDSETFELRVGNQSVAIDERNIALLSILAQRYPEHCIKQECLDLIWPETVVSDMSLSKLVSDTRKLFSKAGYQGPLIQTVHGRGYRLEHVLGKQVVEQARSEQQNQAQSQSSNQNQTQRHEIDPSIQQAVEHTKSESQHKTLASDKTMSSNRLSNWENFAKVLIALLLIIGLVFQFLHVTSPNHNQHSVSQLAYSEPNKAIGRILWVDDHPENNLVEKAYFEQKNIGVYNTVTSQEALMLLSMYNYQAVISDMGRHGDSLAGLKLLQAIRAEGNNTPFYLYTYVESPGLVDAINESGGQAVVLESESLYKLVLSHIELK</sequence>
<evidence type="ECO:0000256" key="3">
    <source>
        <dbReference type="SAM" id="MobiDB-lite"/>
    </source>
</evidence>
<feature type="domain" description="OmpR/PhoB-type" evidence="4">
    <location>
        <begin position="1"/>
        <end position="98"/>
    </location>
</feature>
<keyword evidence="1 2" id="KW-0238">DNA-binding</keyword>
<organism evidence="5 6">
    <name type="scientific">Shewanella schlegeliana</name>
    <dbReference type="NCBI Taxonomy" id="190308"/>
    <lineage>
        <taxon>Bacteria</taxon>
        <taxon>Pseudomonadati</taxon>
        <taxon>Pseudomonadota</taxon>
        <taxon>Gammaproteobacteria</taxon>
        <taxon>Alteromonadales</taxon>
        <taxon>Shewanellaceae</taxon>
        <taxon>Shewanella</taxon>
    </lineage>
</organism>
<dbReference type="SUPFAM" id="SSF52172">
    <property type="entry name" value="CheY-like"/>
    <property type="match status" value="1"/>
</dbReference>
<protein>
    <submittedName>
        <fullName evidence="5">Winged helix-turn-helix domain-containing protein</fullName>
    </submittedName>
</protein>
<dbReference type="PROSITE" id="PS51755">
    <property type="entry name" value="OMPR_PHOB"/>
    <property type="match status" value="1"/>
</dbReference>
<dbReference type="Proteomes" id="UP000604898">
    <property type="component" value="Unassembled WGS sequence"/>
</dbReference>
<proteinExistence type="predicted"/>
<keyword evidence="6" id="KW-1185">Reference proteome</keyword>
<feature type="region of interest" description="Disordered" evidence="3">
    <location>
        <begin position="107"/>
        <end position="131"/>
    </location>
</feature>
<dbReference type="SMART" id="SM00862">
    <property type="entry name" value="Trans_reg_C"/>
    <property type="match status" value="1"/>
</dbReference>
<name>A0ABS1SYY1_9GAMM</name>
<dbReference type="Gene3D" id="3.40.50.2300">
    <property type="match status" value="1"/>
</dbReference>
<dbReference type="InterPro" id="IPR036388">
    <property type="entry name" value="WH-like_DNA-bd_sf"/>
</dbReference>
<dbReference type="Gene3D" id="1.10.10.10">
    <property type="entry name" value="Winged helix-like DNA-binding domain superfamily/Winged helix DNA-binding domain"/>
    <property type="match status" value="1"/>
</dbReference>
<accession>A0ABS1SYY1</accession>
<evidence type="ECO:0000313" key="5">
    <source>
        <dbReference type="EMBL" id="MBL4912501.1"/>
    </source>
</evidence>
<evidence type="ECO:0000259" key="4">
    <source>
        <dbReference type="PROSITE" id="PS51755"/>
    </source>
</evidence>
<feature type="compositionally biased region" description="Low complexity" evidence="3">
    <location>
        <begin position="107"/>
        <end position="126"/>
    </location>
</feature>
<dbReference type="InterPro" id="IPR011006">
    <property type="entry name" value="CheY-like_superfamily"/>
</dbReference>